<evidence type="ECO:0000313" key="2">
    <source>
        <dbReference type="EMBL" id="KAF0756354.1"/>
    </source>
</evidence>
<dbReference type="PANTHER" id="PTHR19446">
    <property type="entry name" value="REVERSE TRANSCRIPTASES"/>
    <property type="match status" value="1"/>
</dbReference>
<keyword evidence="1" id="KW-0175">Coiled coil</keyword>
<dbReference type="OrthoDB" id="6626218at2759"/>
<dbReference type="Proteomes" id="UP000478052">
    <property type="component" value="Unassembled WGS sequence"/>
</dbReference>
<dbReference type="AlphaFoldDB" id="A0A6G0YIG6"/>
<feature type="coiled-coil region" evidence="1">
    <location>
        <begin position="62"/>
        <end position="89"/>
    </location>
</feature>
<name>A0A6G0YIG6_APHCR</name>
<gene>
    <name evidence="2" type="ORF">FWK35_00009222</name>
</gene>
<comment type="caution">
    <text evidence="2">The sequence shown here is derived from an EMBL/GenBank/DDBJ whole genome shotgun (WGS) entry which is preliminary data.</text>
</comment>
<reference evidence="2 3" key="1">
    <citation type="submission" date="2019-08" db="EMBL/GenBank/DDBJ databases">
        <title>Whole genome of Aphis craccivora.</title>
        <authorList>
            <person name="Voronova N.V."/>
            <person name="Shulinski R.S."/>
            <person name="Bandarenka Y.V."/>
            <person name="Zhorov D.G."/>
            <person name="Warner D."/>
        </authorList>
    </citation>
    <scope>NUCLEOTIDE SEQUENCE [LARGE SCALE GENOMIC DNA]</scope>
    <source>
        <strain evidence="2">180601</strain>
        <tissue evidence="2">Whole Body</tissue>
    </source>
</reference>
<evidence type="ECO:0000256" key="1">
    <source>
        <dbReference type="SAM" id="Coils"/>
    </source>
</evidence>
<accession>A0A6G0YIG6</accession>
<sequence>MTGEVKVGFKSQIRILVDGTRTIITEERQVINQFKEHFEDLLNRPSIGHDLNPSEDCLTAEIDIDASKYKEIENLIKRLKNNKATGENSIVTELLKKGGTILVSKITEVIKTVWKTETISEEWKTAIICPIFKKGNPTKTENYKGISLLDT</sequence>
<keyword evidence="3" id="KW-1185">Reference proteome</keyword>
<evidence type="ECO:0000313" key="3">
    <source>
        <dbReference type="Proteomes" id="UP000478052"/>
    </source>
</evidence>
<proteinExistence type="predicted"/>
<organism evidence="2 3">
    <name type="scientific">Aphis craccivora</name>
    <name type="common">Cowpea aphid</name>
    <dbReference type="NCBI Taxonomy" id="307492"/>
    <lineage>
        <taxon>Eukaryota</taxon>
        <taxon>Metazoa</taxon>
        <taxon>Ecdysozoa</taxon>
        <taxon>Arthropoda</taxon>
        <taxon>Hexapoda</taxon>
        <taxon>Insecta</taxon>
        <taxon>Pterygota</taxon>
        <taxon>Neoptera</taxon>
        <taxon>Paraneoptera</taxon>
        <taxon>Hemiptera</taxon>
        <taxon>Sternorrhyncha</taxon>
        <taxon>Aphidomorpha</taxon>
        <taxon>Aphidoidea</taxon>
        <taxon>Aphididae</taxon>
        <taxon>Aphidini</taxon>
        <taxon>Aphis</taxon>
        <taxon>Aphis</taxon>
    </lineage>
</organism>
<protein>
    <submittedName>
        <fullName evidence="2">Uncharacterized protein</fullName>
    </submittedName>
</protein>
<dbReference type="EMBL" id="VUJU01003877">
    <property type="protein sequence ID" value="KAF0756354.1"/>
    <property type="molecule type" value="Genomic_DNA"/>
</dbReference>